<name>A0A5D4R8F1_9BACI</name>
<dbReference type="AlphaFoldDB" id="A0A5D4R8F1"/>
<proteinExistence type="predicted"/>
<gene>
    <name evidence="1" type="ORF">FZD51_12345</name>
</gene>
<dbReference type="Proteomes" id="UP000322139">
    <property type="component" value="Unassembled WGS sequence"/>
</dbReference>
<organism evidence="1 2">
    <name type="scientific">Bacillus infantis</name>
    <dbReference type="NCBI Taxonomy" id="324767"/>
    <lineage>
        <taxon>Bacteria</taxon>
        <taxon>Bacillati</taxon>
        <taxon>Bacillota</taxon>
        <taxon>Bacilli</taxon>
        <taxon>Bacillales</taxon>
        <taxon>Bacillaceae</taxon>
        <taxon>Bacillus</taxon>
    </lineage>
</organism>
<comment type="caution">
    <text evidence="1">The sequence shown here is derived from an EMBL/GenBank/DDBJ whole genome shotgun (WGS) entry which is preliminary data.</text>
</comment>
<evidence type="ECO:0000313" key="2">
    <source>
        <dbReference type="Proteomes" id="UP000322139"/>
    </source>
</evidence>
<accession>A0A5D4R8F1</accession>
<dbReference type="RefSeq" id="WP_148975053.1">
    <property type="nucleotide sequence ID" value="NZ_VTER01000006.1"/>
</dbReference>
<dbReference type="EMBL" id="VTER01000006">
    <property type="protein sequence ID" value="TYS47723.1"/>
    <property type="molecule type" value="Genomic_DNA"/>
</dbReference>
<sequence length="247" mass="28370">MKNTKVKRYEADLYRPIQKHFSALGYEVYGEVHDCDVVAVKEEELIIVELKLNLTVELLVQAAKRQKLSDQVYIAIPKPKYRLRSKKWNDISHLIRRLELGLIIVSFQAGSAKMEILMEPGAFDRKKSIRLNKKRKEKMLSEISGRNGDYNVGGVTQTKIMTAYKENCIHIACCLKRFGPLSPKKLREMGTGDKTQSILHKNYYSWFERISRGTYSLTEKGRKELESHPDVAGYYSGGLSFLSENSD</sequence>
<evidence type="ECO:0000313" key="1">
    <source>
        <dbReference type="EMBL" id="TYS47723.1"/>
    </source>
</evidence>
<protein>
    <submittedName>
        <fullName evidence="1">Uncharacterized protein</fullName>
    </submittedName>
</protein>
<dbReference type="InterPro" id="IPR018679">
    <property type="entry name" value="DUF2161"/>
</dbReference>
<dbReference type="Pfam" id="PF09929">
    <property type="entry name" value="DUF2161"/>
    <property type="match status" value="1"/>
</dbReference>
<reference evidence="1 2" key="1">
    <citation type="submission" date="2019-08" db="EMBL/GenBank/DDBJ databases">
        <title>Bacillus genomes from the desert of Cuatro Cienegas, Coahuila.</title>
        <authorList>
            <person name="Olmedo-Alvarez G."/>
        </authorList>
    </citation>
    <scope>NUCLEOTIDE SEQUENCE [LARGE SCALE GENOMIC DNA]</scope>
    <source>
        <strain evidence="1 2">CH446_14T</strain>
    </source>
</reference>